<comment type="subcellular location">
    <subcellularLocation>
        <location evidence="1">Periplasm</location>
    </subcellularLocation>
</comment>
<dbReference type="Gene3D" id="3.40.190.10">
    <property type="entry name" value="Periplasmic binding protein-like II"/>
    <property type="match status" value="2"/>
</dbReference>
<dbReference type="AlphaFoldDB" id="A0AA91I9S3"/>
<evidence type="ECO:0000256" key="3">
    <source>
        <dbReference type="ARBA" id="ARBA00022729"/>
    </source>
</evidence>
<dbReference type="GO" id="GO:0042597">
    <property type="term" value="C:periplasmic space"/>
    <property type="evidence" value="ECO:0007669"/>
    <property type="project" value="UniProtKB-SubCell"/>
</dbReference>
<dbReference type="PANTHER" id="PTHR30024:SF47">
    <property type="entry name" value="TAURINE-BINDING PERIPLASMIC PROTEIN"/>
    <property type="match status" value="1"/>
</dbReference>
<evidence type="ECO:0000256" key="1">
    <source>
        <dbReference type="ARBA" id="ARBA00004418"/>
    </source>
</evidence>
<dbReference type="EMBL" id="LVHG01000056">
    <property type="protein sequence ID" value="OAK61427.1"/>
    <property type="molecule type" value="Genomic_DNA"/>
</dbReference>
<evidence type="ECO:0000256" key="4">
    <source>
        <dbReference type="SAM" id="SignalP"/>
    </source>
</evidence>
<dbReference type="PANTHER" id="PTHR30024">
    <property type="entry name" value="ALIPHATIC SULFONATES-BINDING PROTEIN-RELATED"/>
    <property type="match status" value="1"/>
</dbReference>
<feature type="signal peptide" evidence="4">
    <location>
        <begin position="1"/>
        <end position="24"/>
    </location>
</feature>
<name>A0AA91I9S3_VARPD</name>
<reference evidence="5 6" key="1">
    <citation type="submission" date="2016-03" db="EMBL/GenBank/DDBJ databases">
        <title>Genome sequence of Variovorax paradoxus KB5.</title>
        <authorList>
            <person name="Jeong H."/>
            <person name="Hong C.E."/>
            <person name="Jo S.H."/>
            <person name="Park J.M."/>
        </authorList>
    </citation>
    <scope>NUCLEOTIDE SEQUENCE [LARGE SCALE GENOMIC DNA]</scope>
    <source>
        <strain evidence="5 6">KB5</strain>
    </source>
</reference>
<evidence type="ECO:0000313" key="5">
    <source>
        <dbReference type="EMBL" id="OAK61427.1"/>
    </source>
</evidence>
<dbReference type="Proteomes" id="UP000077852">
    <property type="component" value="Unassembled WGS sequence"/>
</dbReference>
<gene>
    <name evidence="5" type="ORF">A3K87_21105</name>
</gene>
<sequence length="337" mass="35946">MLSKRLKNAAIVVIMTLAAATATAQPAKVKLVLPALSILFAPVYLAEDAGYFKNAGVDVELSQLAGPAALNALIGGSGDFTTIAGLVQLRAAQRGQKTLAIAGLQENATTEIVLSAATAERLAAAKTPIDRTRALKGLTLAVDAANGLPHAYLRFVARQAGLDADRDIRLVFIAPPGMGAALEKKEVDGFVFSSPFTLEAVRRGATLWISGPRGDFPDVNPTTYNVLVARDGFCTSAAETCRNMVTALNKSLALISNEPQKALALLTKRFDKMDPELLKQAFESFQRNTPSRLVPMGKAFDHTVDVMFGPQDDKVSLKAIAKTIYTDDFVRTAKQAD</sequence>
<evidence type="ECO:0000256" key="2">
    <source>
        <dbReference type="ARBA" id="ARBA00010742"/>
    </source>
</evidence>
<dbReference type="SUPFAM" id="SSF53850">
    <property type="entry name" value="Periplasmic binding protein-like II"/>
    <property type="match status" value="1"/>
</dbReference>
<accession>A0AA91I9S3</accession>
<feature type="chain" id="PRO_5041638790" description="ABC transporter substrate-binding protein" evidence="4">
    <location>
        <begin position="25"/>
        <end position="337"/>
    </location>
</feature>
<dbReference type="RefSeq" id="WP_081269246.1">
    <property type="nucleotide sequence ID" value="NZ_LVHG01000056.1"/>
</dbReference>
<comment type="similarity">
    <text evidence="2">Belongs to the bacterial solute-binding protein SsuA/TauA family.</text>
</comment>
<comment type="caution">
    <text evidence="5">The sequence shown here is derived from an EMBL/GenBank/DDBJ whole genome shotgun (WGS) entry which is preliminary data.</text>
</comment>
<keyword evidence="3 4" id="KW-0732">Signal</keyword>
<evidence type="ECO:0000313" key="6">
    <source>
        <dbReference type="Proteomes" id="UP000077852"/>
    </source>
</evidence>
<organism evidence="5 6">
    <name type="scientific">Variovorax paradoxus</name>
    <dbReference type="NCBI Taxonomy" id="34073"/>
    <lineage>
        <taxon>Bacteria</taxon>
        <taxon>Pseudomonadati</taxon>
        <taxon>Pseudomonadota</taxon>
        <taxon>Betaproteobacteria</taxon>
        <taxon>Burkholderiales</taxon>
        <taxon>Comamonadaceae</taxon>
        <taxon>Variovorax</taxon>
    </lineage>
</organism>
<protein>
    <recommendedName>
        <fullName evidence="7">ABC transporter substrate-binding protein</fullName>
    </recommendedName>
</protein>
<evidence type="ECO:0008006" key="7">
    <source>
        <dbReference type="Google" id="ProtNLM"/>
    </source>
</evidence>
<proteinExistence type="inferred from homology"/>
<dbReference type="Pfam" id="PF13379">
    <property type="entry name" value="NMT1_2"/>
    <property type="match status" value="1"/>
</dbReference>